<dbReference type="InterPro" id="IPR037883">
    <property type="entry name" value="Knr4/Smi1-like_sf"/>
</dbReference>
<protein>
    <recommendedName>
        <fullName evidence="1">Knr4/Smi1-like domain-containing protein</fullName>
    </recommendedName>
</protein>
<reference evidence="2" key="1">
    <citation type="submission" date="2023-07" db="EMBL/GenBank/DDBJ databases">
        <authorList>
            <consortium name="AG Swart"/>
            <person name="Singh M."/>
            <person name="Singh A."/>
            <person name="Seah K."/>
            <person name="Emmerich C."/>
        </authorList>
    </citation>
    <scope>NUCLEOTIDE SEQUENCE</scope>
    <source>
        <strain evidence="2">DP1</strain>
    </source>
</reference>
<dbReference type="SUPFAM" id="SSF160631">
    <property type="entry name" value="SMI1/KNR4-like"/>
    <property type="match status" value="1"/>
</dbReference>
<evidence type="ECO:0000259" key="1">
    <source>
        <dbReference type="Pfam" id="PF09346"/>
    </source>
</evidence>
<comment type="caution">
    <text evidence="2">The sequence shown here is derived from an EMBL/GenBank/DDBJ whole genome shotgun (WGS) entry which is preliminary data.</text>
</comment>
<dbReference type="Proteomes" id="UP001295684">
    <property type="component" value="Unassembled WGS sequence"/>
</dbReference>
<evidence type="ECO:0000313" key="2">
    <source>
        <dbReference type="EMBL" id="CAI2377085.1"/>
    </source>
</evidence>
<name>A0AAD1XQJ0_EUPCR</name>
<dbReference type="InterPro" id="IPR018958">
    <property type="entry name" value="Knr4/Smi1-like_dom"/>
</dbReference>
<dbReference type="PANTHER" id="PTHR31854">
    <property type="entry name" value="TUBULIN POLYGLUTAMYLASE COMPLEX SUBUNIT 2"/>
    <property type="match status" value="1"/>
</dbReference>
<gene>
    <name evidence="2" type="ORF">ECRASSUSDP1_LOCUS18466</name>
</gene>
<dbReference type="InterPro" id="IPR039231">
    <property type="entry name" value="TPGS2"/>
</dbReference>
<organism evidence="2 3">
    <name type="scientific">Euplotes crassus</name>
    <dbReference type="NCBI Taxonomy" id="5936"/>
    <lineage>
        <taxon>Eukaryota</taxon>
        <taxon>Sar</taxon>
        <taxon>Alveolata</taxon>
        <taxon>Ciliophora</taxon>
        <taxon>Intramacronucleata</taxon>
        <taxon>Spirotrichea</taxon>
        <taxon>Hypotrichia</taxon>
        <taxon>Euplotida</taxon>
        <taxon>Euplotidae</taxon>
        <taxon>Moneuplotes</taxon>
    </lineage>
</organism>
<dbReference type="AlphaFoldDB" id="A0AAD1XQJ0"/>
<proteinExistence type="predicted"/>
<evidence type="ECO:0000313" key="3">
    <source>
        <dbReference type="Proteomes" id="UP001295684"/>
    </source>
</evidence>
<dbReference type="PANTHER" id="PTHR31854:SF2">
    <property type="entry name" value="TUBULIN POLYGLUTAMYLASE COMPLEX SUBUNIT 2"/>
    <property type="match status" value="1"/>
</dbReference>
<sequence>MNKQSIREIFDNISLSVISFLESHTGISEVEFNSERQGVAEVSLSKWEEENAPYKLPDDYKSFLQISDGLSLSWKIKKNDHIYPLGCMHLNRLRDIKAIKEDDFIFSAVGADYEESALENEKTEEPEEESKRFIAAFDMDCKVKDGKLALIYRNTVDKPQVWFQDLSCCWFFIANTFTDYFRLMIMHLGLPHWQYAFTQVGLDPQTLQWFRFLSPERLEIDLENQEMMAKKHENSKKTTYQSDKIKIESLRKKKRRMKLKDKGTGDNIIEKFSATSSKSAKFARTKVKGGKGKKK</sequence>
<dbReference type="EMBL" id="CAMPGE010018691">
    <property type="protein sequence ID" value="CAI2377085.1"/>
    <property type="molecule type" value="Genomic_DNA"/>
</dbReference>
<dbReference type="Gene3D" id="3.40.1580.10">
    <property type="entry name" value="SMI1/KNR4-like"/>
    <property type="match status" value="1"/>
</dbReference>
<dbReference type="Pfam" id="PF09346">
    <property type="entry name" value="SMI1_KNR4"/>
    <property type="match status" value="1"/>
</dbReference>
<keyword evidence="3" id="KW-1185">Reference proteome</keyword>
<accession>A0AAD1XQJ0</accession>
<feature type="domain" description="Knr4/Smi1-like" evidence="1">
    <location>
        <begin position="41"/>
        <end position="182"/>
    </location>
</feature>